<dbReference type="EMBL" id="JBHUKU010000006">
    <property type="protein sequence ID" value="MFD2459703.1"/>
    <property type="molecule type" value="Genomic_DNA"/>
</dbReference>
<evidence type="ECO:0000313" key="2">
    <source>
        <dbReference type="EMBL" id="MFD2459703.1"/>
    </source>
</evidence>
<sequence length="137" mass="15381">MPCFLSGASPHDRVELPAEMYRLLRQVAEALQNGLAVSVAPVTQTLTTQQAAELLGVSRPTVIRLLDDKEIPFERVGTHRRILLRDLLTYRDRRRAEQYAALEATAVDDAEDVDATLKRLRSARGEVAKRRRGNSTE</sequence>
<reference evidence="3" key="1">
    <citation type="journal article" date="2019" name="Int. J. Syst. Evol. Microbiol.">
        <title>The Global Catalogue of Microorganisms (GCM) 10K type strain sequencing project: providing services to taxonomists for standard genome sequencing and annotation.</title>
        <authorList>
            <consortium name="The Broad Institute Genomics Platform"/>
            <consortium name="The Broad Institute Genome Sequencing Center for Infectious Disease"/>
            <person name="Wu L."/>
            <person name="Ma J."/>
        </authorList>
    </citation>
    <scope>NUCLEOTIDE SEQUENCE [LARGE SCALE GENOMIC DNA]</scope>
    <source>
        <strain evidence="3">CGMCC 4.7643</strain>
    </source>
</reference>
<organism evidence="2 3">
    <name type="scientific">Amycolatopsis samaneae</name>
    <dbReference type="NCBI Taxonomy" id="664691"/>
    <lineage>
        <taxon>Bacteria</taxon>
        <taxon>Bacillati</taxon>
        <taxon>Actinomycetota</taxon>
        <taxon>Actinomycetes</taxon>
        <taxon>Pseudonocardiales</taxon>
        <taxon>Pseudonocardiaceae</taxon>
        <taxon>Amycolatopsis</taxon>
    </lineage>
</organism>
<dbReference type="SUPFAM" id="SSF46955">
    <property type="entry name" value="Putative DNA-binding domain"/>
    <property type="match status" value="1"/>
</dbReference>
<accession>A0ABW5GDW0</accession>
<dbReference type="Pfam" id="PF12728">
    <property type="entry name" value="HTH_17"/>
    <property type="match status" value="1"/>
</dbReference>
<dbReference type="RefSeq" id="WP_345397368.1">
    <property type="nucleotide sequence ID" value="NZ_BAABHG010000008.1"/>
</dbReference>
<proteinExistence type="predicted"/>
<name>A0ABW5GDW0_9PSEU</name>
<feature type="domain" description="Helix-turn-helix" evidence="1">
    <location>
        <begin position="46"/>
        <end position="95"/>
    </location>
</feature>
<dbReference type="NCBIfam" id="TIGR01764">
    <property type="entry name" value="excise"/>
    <property type="match status" value="1"/>
</dbReference>
<evidence type="ECO:0000313" key="3">
    <source>
        <dbReference type="Proteomes" id="UP001597419"/>
    </source>
</evidence>
<dbReference type="InterPro" id="IPR041657">
    <property type="entry name" value="HTH_17"/>
</dbReference>
<comment type="caution">
    <text evidence="2">The sequence shown here is derived from an EMBL/GenBank/DDBJ whole genome shotgun (WGS) entry which is preliminary data.</text>
</comment>
<dbReference type="InterPro" id="IPR010093">
    <property type="entry name" value="SinI_DNA-bd"/>
</dbReference>
<gene>
    <name evidence="2" type="ORF">ACFSYJ_13900</name>
</gene>
<dbReference type="InterPro" id="IPR009061">
    <property type="entry name" value="DNA-bd_dom_put_sf"/>
</dbReference>
<protein>
    <submittedName>
        <fullName evidence="2">Helix-turn-helix domain-containing protein</fullName>
    </submittedName>
</protein>
<keyword evidence="3" id="KW-1185">Reference proteome</keyword>
<dbReference type="Proteomes" id="UP001597419">
    <property type="component" value="Unassembled WGS sequence"/>
</dbReference>
<evidence type="ECO:0000259" key="1">
    <source>
        <dbReference type="Pfam" id="PF12728"/>
    </source>
</evidence>